<sequence>MAKSNLQADLSRPYAVDNTQPEVTNDFYKSNGSDTAYFDDTPSLTRQEFADECDINVLMARYEKTGALPEAKGSPVYMDFTEMPDTLMGTLSMLDAAQAEFMRLPAHIRKEFDNDPVMFVDFASDPNNIDQLREWGLAKPKEAPDAEREPPPPPPPPELKAPPAGS</sequence>
<evidence type="ECO:0000313" key="2">
    <source>
        <dbReference type="EMBL" id="QCQ84712.1"/>
    </source>
</evidence>
<proteinExistence type="predicted"/>
<feature type="region of interest" description="Disordered" evidence="1">
    <location>
        <begin position="131"/>
        <end position="166"/>
    </location>
</feature>
<organism evidence="2">
    <name type="scientific">Blackfly microvirus SF02</name>
    <dbReference type="NCBI Taxonomy" id="2576452"/>
    <lineage>
        <taxon>Viruses</taxon>
        <taxon>Monodnaviria</taxon>
        <taxon>Sangervirae</taxon>
        <taxon>Phixviricota</taxon>
        <taxon>Malgrandaviricetes</taxon>
        <taxon>Petitvirales</taxon>
        <taxon>Microviridae</taxon>
        <taxon>Microvirus</taxon>
    </lineage>
</organism>
<protein>
    <submittedName>
        <fullName evidence="2">Internal scaffolding protein</fullName>
    </submittedName>
</protein>
<dbReference type="EMBL" id="MK249154">
    <property type="protein sequence ID" value="QCQ84712.1"/>
    <property type="molecule type" value="Genomic_DNA"/>
</dbReference>
<evidence type="ECO:0000256" key="1">
    <source>
        <dbReference type="SAM" id="MobiDB-lite"/>
    </source>
</evidence>
<dbReference type="InterPro" id="IPR014131">
    <property type="entry name" value="Chlamydia_phage_Vp3"/>
</dbReference>
<dbReference type="Pfam" id="PF09675">
    <property type="entry name" value="Chlamy_scaf"/>
    <property type="match status" value="1"/>
</dbReference>
<name>A0A4P8PJV0_9VIRU</name>
<feature type="compositionally biased region" description="Pro residues" evidence="1">
    <location>
        <begin position="151"/>
        <end position="166"/>
    </location>
</feature>
<dbReference type="Proteomes" id="UP000324958">
    <property type="component" value="Genome"/>
</dbReference>
<accession>A0A4P8PJV0</accession>
<feature type="compositionally biased region" description="Basic and acidic residues" evidence="1">
    <location>
        <begin position="139"/>
        <end position="150"/>
    </location>
</feature>
<reference evidence="2" key="1">
    <citation type="submission" date="2018-12" db="EMBL/GenBank/DDBJ databases">
        <title>Singled stranded DNA viruses identified in blackflies (Austrosimulium ungulatum) sampled in New Zealand.</title>
        <authorList>
            <person name="Kraberger S."/>
            <person name="Fontenele R.S."/>
            <person name="Schmidlin K."/>
            <person name="Walters M."/>
            <person name="Varsani A."/>
        </authorList>
    </citation>
    <scope>NUCLEOTIDE SEQUENCE [LARGE SCALE GENOMIC DNA]</scope>
    <source>
        <strain evidence="2">052</strain>
    </source>
</reference>